<organism evidence="2 3">
    <name type="scientific">Acinetobacter junii CIP 107470 = MTCC 11364</name>
    <dbReference type="NCBI Taxonomy" id="1217666"/>
    <lineage>
        <taxon>Bacteria</taxon>
        <taxon>Pseudomonadati</taxon>
        <taxon>Pseudomonadota</taxon>
        <taxon>Gammaproteobacteria</taxon>
        <taxon>Moraxellales</taxon>
        <taxon>Moraxellaceae</taxon>
        <taxon>Acinetobacter</taxon>
    </lineage>
</organism>
<evidence type="ECO:0000313" key="2">
    <source>
        <dbReference type="EMBL" id="EPR81318.1"/>
    </source>
</evidence>
<keyword evidence="1" id="KW-1133">Transmembrane helix</keyword>
<proteinExistence type="predicted"/>
<dbReference type="AlphaFoldDB" id="S7XZQ4"/>
<dbReference type="PATRIC" id="fig|1330047.3.peg.2922"/>
<feature type="transmembrane region" description="Helical" evidence="1">
    <location>
        <begin position="15"/>
        <end position="36"/>
    </location>
</feature>
<reference evidence="2 3" key="1">
    <citation type="submission" date="2013-05" db="EMBL/GenBank/DDBJ databases">
        <title>Genome assembly of Acinetobacter junii MTCC 11364.</title>
        <authorList>
            <person name="Khatri I."/>
            <person name="Singh N.K."/>
            <person name="Subramanian S."/>
            <person name="Mayilraj S."/>
        </authorList>
    </citation>
    <scope>NUCLEOTIDE SEQUENCE [LARGE SCALE GENOMIC DNA]</scope>
    <source>
        <strain evidence="2 3">MTCC 11364</strain>
    </source>
</reference>
<name>S7XZQ4_ACIJU</name>
<accession>S7XZQ4</accession>
<gene>
    <name evidence="2" type="ORF">L292_1175</name>
</gene>
<evidence type="ECO:0000256" key="1">
    <source>
        <dbReference type="SAM" id="Phobius"/>
    </source>
</evidence>
<sequence length="38" mass="4281">MCILALILSPCNFPLVFMLQGIFVLIDIDFAFCNGFKI</sequence>
<protein>
    <submittedName>
        <fullName evidence="2">Uncharacterized protein</fullName>
    </submittedName>
</protein>
<evidence type="ECO:0000313" key="3">
    <source>
        <dbReference type="Proteomes" id="UP000018420"/>
    </source>
</evidence>
<keyword evidence="1" id="KW-0812">Transmembrane</keyword>
<dbReference type="Proteomes" id="UP000018420">
    <property type="component" value="Unassembled WGS sequence"/>
</dbReference>
<keyword evidence="1" id="KW-0472">Membrane</keyword>
<comment type="caution">
    <text evidence="2">The sequence shown here is derived from an EMBL/GenBank/DDBJ whole genome shotgun (WGS) entry which is preliminary data.</text>
</comment>
<dbReference type="EMBL" id="ASYZ01000175">
    <property type="protein sequence ID" value="EPR81318.1"/>
    <property type="molecule type" value="Genomic_DNA"/>
</dbReference>